<dbReference type="AlphaFoldDB" id="A0A0P0WAB4"/>
<dbReference type="FunCoup" id="A0A0P0WAB4">
    <property type="interactions" value="2"/>
</dbReference>
<dbReference type="InParanoid" id="A0A0P0WAB4"/>
<keyword evidence="3" id="KW-1185">Reference proteome</keyword>
<reference evidence="2 3" key="3">
    <citation type="journal article" date="2013" name="Rice">
        <title>Improvement of the Oryza sativa Nipponbare reference genome using next generation sequence and optical map data.</title>
        <authorList>
            <person name="Kawahara Y."/>
            <person name="de la Bastide M."/>
            <person name="Hamilton J.P."/>
            <person name="Kanamori H."/>
            <person name="McCombie W.R."/>
            <person name="Ouyang S."/>
            <person name="Schwartz D.C."/>
            <person name="Tanaka T."/>
            <person name="Wu J."/>
            <person name="Zhou S."/>
            <person name="Childs K.L."/>
            <person name="Davidson R.M."/>
            <person name="Lin H."/>
            <person name="Quesada-Ocampo L."/>
            <person name="Vaillancourt B."/>
            <person name="Sakai H."/>
            <person name="Lee S.S."/>
            <person name="Kim J."/>
            <person name="Numa H."/>
            <person name="Itoh T."/>
            <person name="Buell C.R."/>
            <person name="Matsumoto T."/>
        </authorList>
    </citation>
    <scope>NUCLEOTIDE SEQUENCE [LARGE SCALE GENOMIC DNA]</scope>
    <source>
        <strain evidence="3">cv. Nipponbare</strain>
    </source>
</reference>
<dbReference type="Gramene" id="Os04t0413301-00">
    <property type="protein sequence ID" value="Os04t0413301-00"/>
    <property type="gene ID" value="Os04g0413301"/>
</dbReference>
<sequence>MSGGRFVCSWRCRRRRSRRRSACRSSTRTMTCLFTVVAHEDDVRGVVGLEHPEEDGRPLLEVAGGQRPQPERPHAAVDVRAELLAQRLRVRPPRRVELLRLAQVLDRERHIHIRLHGLEAGDLEVVALLDDLVSDIDVLGSQRLELLHRPLHQLLPVRRQPELPRYRLRESQQKHPLSAVVGYGVGLVGPAPDDAAALGRVVERLGCVEVAVVVAEAVVVVGEGGVGDVPVGGVVVPADGVVLVPRQVEAHLEHVLDLLRHGGVVQLGGVDAAAVVAAPARHSDGEEVRALPHPGVRRVQRVVRLDPLLEVPAPVQHGEPLHVHLAADEEPPVAVGPVPGGGRVAERAGVDAAVRVDDGVVVGLVPLAEVRVGEVHRVGDVLDLPLVGVDAGVHDHRHAAGEHGGGARPAALLVERLGRVDPRLQRRPVDQVRRNRVRPLDVPPHGALGVVLVEQMVQALIVHRTCTVTRIPLLGWLEVVPGPELPVDVLRLQRLELRVDDVRRAHHHHCRHLQQSHKHQRGPRPRRRH</sequence>
<feature type="region of interest" description="Disordered" evidence="1">
    <location>
        <begin position="507"/>
        <end position="529"/>
    </location>
</feature>
<name>A0A0P0WAB4_ORYSJ</name>
<reference evidence="2 3" key="2">
    <citation type="journal article" date="2013" name="Plant Cell Physiol.">
        <title>Rice Annotation Project Database (RAP-DB): an integrative and interactive database for rice genomics.</title>
        <authorList>
            <person name="Sakai H."/>
            <person name="Lee S.S."/>
            <person name="Tanaka T."/>
            <person name="Numa H."/>
            <person name="Kim J."/>
            <person name="Kawahara Y."/>
            <person name="Wakimoto H."/>
            <person name="Yang C.C."/>
            <person name="Iwamoto M."/>
            <person name="Abe T."/>
            <person name="Yamada Y."/>
            <person name="Muto A."/>
            <person name="Inokuchi H."/>
            <person name="Ikemura T."/>
            <person name="Matsumoto T."/>
            <person name="Sasaki T."/>
            <person name="Itoh T."/>
        </authorList>
    </citation>
    <scope>NUCLEOTIDE SEQUENCE [LARGE SCALE GENOMIC DNA]</scope>
    <source>
        <strain evidence="3">cv. Nipponbare</strain>
    </source>
</reference>
<feature type="non-terminal residue" evidence="2">
    <location>
        <position position="1"/>
    </location>
</feature>
<reference evidence="3" key="1">
    <citation type="journal article" date="2005" name="Nature">
        <title>The map-based sequence of the rice genome.</title>
        <authorList>
            <consortium name="International rice genome sequencing project (IRGSP)"/>
            <person name="Matsumoto T."/>
            <person name="Wu J."/>
            <person name="Kanamori H."/>
            <person name="Katayose Y."/>
            <person name="Fujisawa M."/>
            <person name="Namiki N."/>
            <person name="Mizuno H."/>
            <person name="Yamamoto K."/>
            <person name="Antonio B.A."/>
            <person name="Baba T."/>
            <person name="Sakata K."/>
            <person name="Nagamura Y."/>
            <person name="Aoki H."/>
            <person name="Arikawa K."/>
            <person name="Arita K."/>
            <person name="Bito T."/>
            <person name="Chiden Y."/>
            <person name="Fujitsuka N."/>
            <person name="Fukunaka R."/>
            <person name="Hamada M."/>
            <person name="Harada C."/>
            <person name="Hayashi A."/>
            <person name="Hijishita S."/>
            <person name="Honda M."/>
            <person name="Hosokawa S."/>
            <person name="Ichikawa Y."/>
            <person name="Idonuma A."/>
            <person name="Iijima M."/>
            <person name="Ikeda M."/>
            <person name="Ikeno M."/>
            <person name="Ito K."/>
            <person name="Ito S."/>
            <person name="Ito T."/>
            <person name="Ito Y."/>
            <person name="Ito Y."/>
            <person name="Iwabuchi A."/>
            <person name="Kamiya K."/>
            <person name="Karasawa W."/>
            <person name="Kurita K."/>
            <person name="Katagiri S."/>
            <person name="Kikuta A."/>
            <person name="Kobayashi H."/>
            <person name="Kobayashi N."/>
            <person name="Machita K."/>
            <person name="Maehara T."/>
            <person name="Masukawa M."/>
            <person name="Mizubayashi T."/>
            <person name="Mukai Y."/>
            <person name="Nagasaki H."/>
            <person name="Nagata Y."/>
            <person name="Naito S."/>
            <person name="Nakashima M."/>
            <person name="Nakama Y."/>
            <person name="Nakamichi Y."/>
            <person name="Nakamura M."/>
            <person name="Meguro A."/>
            <person name="Negishi M."/>
            <person name="Ohta I."/>
            <person name="Ohta T."/>
            <person name="Okamoto M."/>
            <person name="Ono N."/>
            <person name="Saji S."/>
            <person name="Sakaguchi M."/>
            <person name="Sakai K."/>
            <person name="Shibata M."/>
            <person name="Shimokawa T."/>
            <person name="Song J."/>
            <person name="Takazaki Y."/>
            <person name="Terasawa K."/>
            <person name="Tsugane M."/>
            <person name="Tsuji K."/>
            <person name="Ueda S."/>
            <person name="Waki K."/>
            <person name="Yamagata H."/>
            <person name="Yamamoto M."/>
            <person name="Yamamoto S."/>
            <person name="Yamane H."/>
            <person name="Yoshiki S."/>
            <person name="Yoshihara R."/>
            <person name="Yukawa K."/>
            <person name="Zhong H."/>
            <person name="Yano M."/>
            <person name="Yuan Q."/>
            <person name="Ouyang S."/>
            <person name="Liu J."/>
            <person name="Jones K.M."/>
            <person name="Gansberger K."/>
            <person name="Moffat K."/>
            <person name="Hill J."/>
            <person name="Bera J."/>
            <person name="Fadrosh D."/>
            <person name="Jin S."/>
            <person name="Johri S."/>
            <person name="Kim M."/>
            <person name="Overton L."/>
            <person name="Reardon M."/>
            <person name="Tsitrin T."/>
            <person name="Vuong H."/>
            <person name="Weaver B."/>
            <person name="Ciecko A."/>
            <person name="Tallon L."/>
            <person name="Jackson J."/>
            <person name="Pai G."/>
            <person name="Aken S.V."/>
            <person name="Utterback T."/>
            <person name="Reidmuller S."/>
            <person name="Feldblyum T."/>
            <person name="Hsiao J."/>
            <person name="Zismann V."/>
            <person name="Iobst S."/>
            <person name="de Vazeille A.R."/>
            <person name="Buell C.R."/>
            <person name="Ying K."/>
            <person name="Li Y."/>
            <person name="Lu T."/>
            <person name="Huang Y."/>
            <person name="Zhao Q."/>
            <person name="Feng Q."/>
            <person name="Zhang L."/>
            <person name="Zhu J."/>
            <person name="Weng Q."/>
            <person name="Mu J."/>
            <person name="Lu Y."/>
            <person name="Fan D."/>
            <person name="Liu Y."/>
            <person name="Guan J."/>
            <person name="Zhang Y."/>
            <person name="Yu S."/>
            <person name="Liu X."/>
            <person name="Zhang Y."/>
            <person name="Hong G."/>
            <person name="Han B."/>
            <person name="Choisne N."/>
            <person name="Demange N."/>
            <person name="Orjeda G."/>
            <person name="Samain S."/>
            <person name="Cattolico L."/>
            <person name="Pelletier E."/>
            <person name="Couloux A."/>
            <person name="Segurens B."/>
            <person name="Wincker P."/>
            <person name="D'Hont A."/>
            <person name="Scarpelli C."/>
            <person name="Weissenbach J."/>
            <person name="Salanoubat M."/>
            <person name="Quetier F."/>
            <person name="Yu Y."/>
            <person name="Kim H.R."/>
            <person name="Rambo T."/>
            <person name="Currie J."/>
            <person name="Collura K."/>
            <person name="Luo M."/>
            <person name="Yang T."/>
            <person name="Ammiraju J.S.S."/>
            <person name="Engler F."/>
            <person name="Soderlund C."/>
            <person name="Wing R.A."/>
            <person name="Palmer L.E."/>
            <person name="de la Bastide M."/>
            <person name="Spiegel L."/>
            <person name="Nascimento L."/>
            <person name="Zutavern T."/>
            <person name="O'Shaughnessy A."/>
            <person name="Dike S."/>
            <person name="Dedhia N."/>
            <person name="Preston R."/>
            <person name="Balija V."/>
            <person name="McCombie W.R."/>
            <person name="Chow T."/>
            <person name="Chen H."/>
            <person name="Chung M."/>
            <person name="Chen C."/>
            <person name="Shaw J."/>
            <person name="Wu H."/>
            <person name="Hsiao K."/>
            <person name="Chao Y."/>
            <person name="Chu M."/>
            <person name="Cheng C."/>
            <person name="Hour A."/>
            <person name="Lee P."/>
            <person name="Lin S."/>
            <person name="Lin Y."/>
            <person name="Liou J."/>
            <person name="Liu S."/>
            <person name="Hsing Y."/>
            <person name="Raghuvanshi S."/>
            <person name="Mohanty A."/>
            <person name="Bharti A.K."/>
            <person name="Gaur A."/>
            <person name="Gupta V."/>
            <person name="Kumar D."/>
            <person name="Ravi V."/>
            <person name="Vij S."/>
            <person name="Kapur A."/>
            <person name="Khurana P."/>
            <person name="Khurana P."/>
            <person name="Khurana J.P."/>
            <person name="Tyagi A.K."/>
            <person name="Gaikwad K."/>
            <person name="Singh A."/>
            <person name="Dalal V."/>
            <person name="Srivastava S."/>
            <person name="Dixit A."/>
            <person name="Pal A.K."/>
            <person name="Ghazi I.A."/>
            <person name="Yadav M."/>
            <person name="Pandit A."/>
            <person name="Bhargava A."/>
            <person name="Sureshbabu K."/>
            <person name="Batra K."/>
            <person name="Sharma T.R."/>
            <person name="Mohapatra T."/>
            <person name="Singh N.K."/>
            <person name="Messing J."/>
            <person name="Nelson A.B."/>
            <person name="Fuks G."/>
            <person name="Kavchok S."/>
            <person name="Keizer G."/>
            <person name="Linton E."/>
            <person name="Llaca V."/>
            <person name="Song R."/>
            <person name="Tanyolac B."/>
            <person name="Young S."/>
            <person name="Ho-Il K."/>
            <person name="Hahn J.H."/>
            <person name="Sangsakoo G."/>
            <person name="Vanavichit A."/>
            <person name="de Mattos Luiz.A.T."/>
            <person name="Zimmer P.D."/>
            <person name="Malone G."/>
            <person name="Dellagostin O."/>
            <person name="de Oliveira A.C."/>
            <person name="Bevan M."/>
            <person name="Bancroft I."/>
            <person name="Minx P."/>
            <person name="Cordum H."/>
            <person name="Wilson R."/>
            <person name="Cheng Z."/>
            <person name="Jin W."/>
            <person name="Jiang J."/>
            <person name="Leong S.A."/>
            <person name="Iwama H."/>
            <person name="Gojobori T."/>
            <person name="Itoh T."/>
            <person name="Niimura Y."/>
            <person name="Fujii Y."/>
            <person name="Habara T."/>
            <person name="Sakai H."/>
            <person name="Sato Y."/>
            <person name="Wilson G."/>
            <person name="Kumar K."/>
            <person name="McCouch S."/>
            <person name="Juretic N."/>
            <person name="Hoen D."/>
            <person name="Wright S."/>
            <person name="Bruskiewich R."/>
            <person name="Bureau T."/>
            <person name="Miyao A."/>
            <person name="Hirochika H."/>
            <person name="Nishikawa T."/>
            <person name="Kadowaki K."/>
            <person name="Sugiura M."/>
            <person name="Burr B."/>
            <person name="Sasaki T."/>
        </authorList>
    </citation>
    <scope>NUCLEOTIDE SEQUENCE [LARGE SCALE GENOMIC DNA]</scope>
    <source>
        <strain evidence="3">cv. Nipponbare</strain>
    </source>
</reference>
<accession>A0A0P0WAB4</accession>
<evidence type="ECO:0000256" key="1">
    <source>
        <dbReference type="SAM" id="MobiDB-lite"/>
    </source>
</evidence>
<gene>
    <name evidence="2" type="ordered locus">Os04g0413301</name>
    <name evidence="2" type="ORF">OSNPB_040413301</name>
</gene>
<evidence type="ECO:0000313" key="2">
    <source>
        <dbReference type="EMBL" id="BAS89133.1"/>
    </source>
</evidence>
<proteinExistence type="predicted"/>
<protein>
    <submittedName>
        <fullName evidence="2">Os04g0413301 protein</fullName>
    </submittedName>
</protein>
<dbReference type="EMBL" id="AP014960">
    <property type="protein sequence ID" value="BAS89133.1"/>
    <property type="molecule type" value="Genomic_DNA"/>
</dbReference>
<evidence type="ECO:0000313" key="3">
    <source>
        <dbReference type="Proteomes" id="UP000059680"/>
    </source>
</evidence>
<dbReference type="Proteomes" id="UP000059680">
    <property type="component" value="Chromosome 4"/>
</dbReference>
<dbReference type="PaxDb" id="39947-A0A0P0WAB4"/>
<organism evidence="2 3">
    <name type="scientific">Oryza sativa subsp. japonica</name>
    <name type="common">Rice</name>
    <dbReference type="NCBI Taxonomy" id="39947"/>
    <lineage>
        <taxon>Eukaryota</taxon>
        <taxon>Viridiplantae</taxon>
        <taxon>Streptophyta</taxon>
        <taxon>Embryophyta</taxon>
        <taxon>Tracheophyta</taxon>
        <taxon>Spermatophyta</taxon>
        <taxon>Magnoliopsida</taxon>
        <taxon>Liliopsida</taxon>
        <taxon>Poales</taxon>
        <taxon>Poaceae</taxon>
        <taxon>BOP clade</taxon>
        <taxon>Oryzoideae</taxon>
        <taxon>Oryzeae</taxon>
        <taxon>Oryzinae</taxon>
        <taxon>Oryza</taxon>
        <taxon>Oryza sativa</taxon>
    </lineage>
</organism>